<name>A0A1V6LQI5_9FLAO</name>
<gene>
    <name evidence="1" type="ORF">BUL40_09905</name>
</gene>
<dbReference type="RefSeq" id="WP_080319135.1">
    <property type="nucleotide sequence ID" value="NZ_MTBC01000006.1"/>
</dbReference>
<dbReference type="Proteomes" id="UP000191680">
    <property type="component" value="Unassembled WGS sequence"/>
</dbReference>
<comment type="caution">
    <text evidence="1">The sequence shown here is derived from an EMBL/GenBank/DDBJ whole genome shotgun (WGS) entry which is preliminary data.</text>
</comment>
<evidence type="ECO:0000313" key="1">
    <source>
        <dbReference type="EMBL" id="OQD42432.1"/>
    </source>
</evidence>
<evidence type="ECO:0008006" key="3">
    <source>
        <dbReference type="Google" id="ProtNLM"/>
    </source>
</evidence>
<dbReference type="AlphaFoldDB" id="A0A1V6LQI5"/>
<proteinExistence type="predicted"/>
<dbReference type="Gene3D" id="3.40.30.10">
    <property type="entry name" value="Glutaredoxin"/>
    <property type="match status" value="1"/>
</dbReference>
<sequence length="153" mass="17159">MKKDMGVLATDKNQLIYIYSAQSDIGKKLLAYAKSTDMAMRAINIDEEKIANTVWAEISEMLGLEFSKIFSTNVLSNDMKDFKSSDENDWLKIVQNNSEVLQKPIVIHDTTAKVVANRYDIGKFFEADGGNLDKSPDAIKNANHTDTTDKEAF</sequence>
<accession>A0A1V6LQI5</accession>
<evidence type="ECO:0000313" key="2">
    <source>
        <dbReference type="Proteomes" id="UP000191680"/>
    </source>
</evidence>
<dbReference type="OrthoDB" id="1434620at2"/>
<protein>
    <recommendedName>
        <fullName evidence="3">Arsenate reductase</fullName>
    </recommendedName>
</protein>
<dbReference type="EMBL" id="MTBC01000006">
    <property type="protein sequence ID" value="OQD42432.1"/>
    <property type="molecule type" value="Genomic_DNA"/>
</dbReference>
<keyword evidence="2" id="KW-1185">Reference proteome</keyword>
<organism evidence="1 2">
    <name type="scientific">Croceivirga radicis</name>
    <dbReference type="NCBI Taxonomy" id="1929488"/>
    <lineage>
        <taxon>Bacteria</taxon>
        <taxon>Pseudomonadati</taxon>
        <taxon>Bacteroidota</taxon>
        <taxon>Flavobacteriia</taxon>
        <taxon>Flavobacteriales</taxon>
        <taxon>Flavobacteriaceae</taxon>
        <taxon>Croceivirga</taxon>
    </lineage>
</organism>
<reference evidence="1 2" key="1">
    <citation type="submission" date="2016-12" db="EMBL/GenBank/DDBJ databases">
        <authorList>
            <person name="Song W.-J."/>
            <person name="Kurnit D.M."/>
        </authorList>
    </citation>
    <scope>NUCLEOTIDE SEQUENCE [LARGE SCALE GENOMIC DNA]</scope>
    <source>
        <strain evidence="1 2">HSG9</strain>
    </source>
</reference>